<organism evidence="4 5">
    <name type="scientific">Peptidiphaga gingivicola</name>
    <dbReference type="NCBI Taxonomy" id="2741497"/>
    <lineage>
        <taxon>Bacteria</taxon>
        <taxon>Bacillati</taxon>
        <taxon>Actinomycetota</taxon>
        <taxon>Actinomycetes</taxon>
        <taxon>Actinomycetales</taxon>
        <taxon>Actinomycetaceae</taxon>
        <taxon>Peptidiphaga</taxon>
    </lineage>
</organism>
<dbReference type="PANTHER" id="PTHR43767:SF1">
    <property type="entry name" value="NONRIBOSOMAL PEPTIDE SYNTHASE PES1 (EUROFUNG)-RELATED"/>
    <property type="match status" value="1"/>
</dbReference>
<dbReference type="Pfam" id="PF13193">
    <property type="entry name" value="AMP-binding_C"/>
    <property type="match status" value="1"/>
</dbReference>
<dbReference type="InterPro" id="IPR045851">
    <property type="entry name" value="AMP-bd_C_sf"/>
</dbReference>
<dbReference type="InterPro" id="IPR000873">
    <property type="entry name" value="AMP-dep_synth/lig_dom"/>
</dbReference>
<dbReference type="InterPro" id="IPR025110">
    <property type="entry name" value="AMP-bd_C"/>
</dbReference>
<dbReference type="Gene3D" id="3.40.50.12780">
    <property type="entry name" value="N-terminal domain of ligase-like"/>
    <property type="match status" value="1"/>
</dbReference>
<feature type="region of interest" description="Disordered" evidence="1">
    <location>
        <begin position="643"/>
        <end position="667"/>
    </location>
</feature>
<dbReference type="OrthoDB" id="9803968at2"/>
<name>A0A179B0U2_9ACTO</name>
<proteinExistence type="predicted"/>
<evidence type="ECO:0000259" key="2">
    <source>
        <dbReference type="Pfam" id="PF00501"/>
    </source>
</evidence>
<dbReference type="InterPro" id="IPR050237">
    <property type="entry name" value="ATP-dep_AMP-bd_enzyme"/>
</dbReference>
<evidence type="ECO:0000313" key="4">
    <source>
        <dbReference type="EMBL" id="OAP85312.1"/>
    </source>
</evidence>
<keyword evidence="4" id="KW-0436">Ligase</keyword>
<comment type="caution">
    <text evidence="4">The sequence shown here is derived from an EMBL/GenBank/DDBJ whole genome shotgun (WGS) entry which is preliminary data.</text>
</comment>
<gene>
    <name evidence="4" type="ORF">A4H34_09410</name>
</gene>
<dbReference type="Gene3D" id="3.30.300.30">
    <property type="match status" value="1"/>
</dbReference>
<dbReference type="GO" id="GO:0016878">
    <property type="term" value="F:acid-thiol ligase activity"/>
    <property type="evidence" value="ECO:0007669"/>
    <property type="project" value="UniProtKB-ARBA"/>
</dbReference>
<protein>
    <submittedName>
        <fullName evidence="4">Long-chain fatty acid--CoA ligase</fullName>
    </submittedName>
</protein>
<dbReference type="STRING" id="1823756.A4H34_09410"/>
<evidence type="ECO:0000256" key="1">
    <source>
        <dbReference type="SAM" id="MobiDB-lite"/>
    </source>
</evidence>
<dbReference type="InterPro" id="IPR042099">
    <property type="entry name" value="ANL_N_sf"/>
</dbReference>
<dbReference type="SUPFAM" id="SSF56801">
    <property type="entry name" value="Acetyl-CoA synthetase-like"/>
    <property type="match status" value="1"/>
</dbReference>
<dbReference type="Pfam" id="PF00501">
    <property type="entry name" value="AMP-binding"/>
    <property type="match status" value="1"/>
</dbReference>
<feature type="domain" description="AMP-binding enzyme C-terminal" evidence="3">
    <location>
        <begin position="465"/>
        <end position="543"/>
    </location>
</feature>
<dbReference type="RefSeq" id="WP_064231920.1">
    <property type="nucleotide sequence ID" value="NZ_LVZK01000003.1"/>
</dbReference>
<dbReference type="InterPro" id="IPR020845">
    <property type="entry name" value="AMP-binding_CS"/>
</dbReference>
<dbReference type="AlphaFoldDB" id="A0A179B0U2"/>
<dbReference type="Proteomes" id="UP000078368">
    <property type="component" value="Unassembled WGS sequence"/>
</dbReference>
<reference evidence="4 5" key="1">
    <citation type="submission" date="2016-04" db="EMBL/GenBank/DDBJ databases">
        <title>Peptidophaga gingivicola gen. nov., sp. nov., isolated from human subgingival plaque.</title>
        <authorList>
            <person name="Beall C.J."/>
            <person name="Mokrzan E.M."/>
            <person name="Griffen A.L."/>
            <person name="Leys E.J."/>
        </authorList>
    </citation>
    <scope>NUCLEOTIDE SEQUENCE [LARGE SCALE GENOMIC DNA]</scope>
    <source>
        <strain evidence="4 5">BA112</strain>
    </source>
</reference>
<dbReference type="PROSITE" id="PS00455">
    <property type="entry name" value="AMP_BINDING"/>
    <property type="match status" value="1"/>
</dbReference>
<evidence type="ECO:0000259" key="3">
    <source>
        <dbReference type="Pfam" id="PF13193"/>
    </source>
</evidence>
<dbReference type="PANTHER" id="PTHR43767">
    <property type="entry name" value="LONG-CHAIN-FATTY-ACID--COA LIGASE"/>
    <property type="match status" value="1"/>
</dbReference>
<dbReference type="EMBL" id="LVZK01000003">
    <property type="protein sequence ID" value="OAP85312.1"/>
    <property type="molecule type" value="Genomic_DNA"/>
</dbReference>
<keyword evidence="5" id="KW-1185">Reference proteome</keyword>
<evidence type="ECO:0000313" key="5">
    <source>
        <dbReference type="Proteomes" id="UP000078368"/>
    </source>
</evidence>
<sequence>MESERLHYAPGVPAEIEPPSYTLDAILERSATVFPNSVAVDFLGRTISYAELAHQTRKAAQALSRLGVGRGDVVSLAMPNCPQHIVAFFAVLSLGATVAEHNPLAPPKELREQMTRRGSRAAIVWEQTLEALAADGPLSGPVFLSVDLSRELPHLSRLLLKLPLASAREQRSKLRGAVPAGVASFDELVRKARARRAPSAAAIDDVAVLIHTGGTTGTPKAVMLTHRNIASNVEQTKAWIPILTAGDEVLCCVLPFFHAFGMMAAILGVKLGATAVLLPKFDPHVLLAANRRRGITLLPGVAPMFARILDAAAERGEDLSGIGFAFSGAMALDGELAARWENATGGFIIEGYGMTEASPIIAGSPVSSARRPSTLGLPFPSTEVRIAAPNDAPSPANPHAGEILVRGPQIFIGYHNDPEETAQAFTEDGWLRTGDLGYWDDGFLVMADRAKELIINGGFNVYPSQVEEAIKGMPGVRDVAVVGMPEESRDSRGESVVAALVLEPGAAVDLDAVRRWTQDKLSHYAMPRSIAVVADLPRSQLGKVLRRSVREQLQGFELKAGQWRAKASELTEATGEAFEAFVSRFQEQYSVTREQLSDWLASKGESLEGLRSRFAERAPSPESIRAWFAENFSIEGLKAWLSSRSQQNSNPPDKANRIGPDASGQPA</sequence>
<feature type="domain" description="AMP-dependent synthetase/ligase" evidence="2">
    <location>
        <begin position="27"/>
        <end position="415"/>
    </location>
</feature>
<accession>A0A179B0U2</accession>